<dbReference type="Pfam" id="PF04542">
    <property type="entry name" value="Sigma70_r2"/>
    <property type="match status" value="1"/>
</dbReference>
<sequence>MSQKVVYSEEELVLLLRERRETAFDYLYGHYSGALYGVILAIVRDREHASDLLQDAFVKIWRQIHTYDSSKGRLFTWMLNITRNGAIDFLRSKEFRTNIQNQELTEFVSNSVADDPTREDYIGLRALTGTLKEEFRILIEYAYFQGYTQEETAAKLNMPVGTVKTRLRAALQQLRMLMKLLITILLSWI</sequence>
<proteinExistence type="inferred from homology"/>
<dbReference type="PANTHER" id="PTHR43133">
    <property type="entry name" value="RNA POLYMERASE ECF-TYPE SIGMA FACTO"/>
    <property type="match status" value="1"/>
</dbReference>
<keyword evidence="9" id="KW-1185">Reference proteome</keyword>
<protein>
    <submittedName>
        <fullName evidence="8">ECF RNA polymerase sigma factor SigK</fullName>
    </submittedName>
</protein>
<dbReference type="Proteomes" id="UP001501508">
    <property type="component" value="Unassembled WGS sequence"/>
</dbReference>
<dbReference type="Gene3D" id="1.10.10.10">
    <property type="entry name" value="Winged helix-like DNA-binding domain superfamily/Winged helix DNA-binding domain"/>
    <property type="match status" value="1"/>
</dbReference>
<dbReference type="InterPro" id="IPR013324">
    <property type="entry name" value="RNA_pol_sigma_r3/r4-like"/>
</dbReference>
<dbReference type="InterPro" id="IPR007630">
    <property type="entry name" value="RNA_pol_sigma70_r4"/>
</dbReference>
<evidence type="ECO:0000256" key="5">
    <source>
        <dbReference type="ARBA" id="ARBA00023163"/>
    </source>
</evidence>
<dbReference type="CDD" id="cd06171">
    <property type="entry name" value="Sigma70_r4"/>
    <property type="match status" value="1"/>
</dbReference>
<feature type="domain" description="RNA polymerase sigma-70 region 2" evidence="6">
    <location>
        <begin position="27"/>
        <end position="94"/>
    </location>
</feature>
<dbReference type="InterPro" id="IPR039425">
    <property type="entry name" value="RNA_pol_sigma-70-like"/>
</dbReference>
<keyword evidence="3" id="KW-0731">Sigma factor</keyword>
<gene>
    <name evidence="8" type="primary">sigK</name>
    <name evidence="8" type="ORF">GCM10023091_28300</name>
</gene>
<evidence type="ECO:0000256" key="3">
    <source>
        <dbReference type="ARBA" id="ARBA00023082"/>
    </source>
</evidence>
<dbReference type="Pfam" id="PF04545">
    <property type="entry name" value="Sigma70_r4"/>
    <property type="match status" value="1"/>
</dbReference>
<dbReference type="NCBIfam" id="TIGR02937">
    <property type="entry name" value="sigma70-ECF"/>
    <property type="match status" value="1"/>
</dbReference>
<dbReference type="SUPFAM" id="SSF88946">
    <property type="entry name" value="Sigma2 domain of RNA polymerase sigma factors"/>
    <property type="match status" value="1"/>
</dbReference>
<dbReference type="InterPro" id="IPR007627">
    <property type="entry name" value="RNA_pol_sigma70_r2"/>
</dbReference>
<dbReference type="SUPFAM" id="SSF88659">
    <property type="entry name" value="Sigma3 and sigma4 domains of RNA polymerase sigma factors"/>
    <property type="match status" value="1"/>
</dbReference>
<keyword evidence="2" id="KW-0805">Transcription regulation</keyword>
<dbReference type="InterPro" id="IPR013325">
    <property type="entry name" value="RNA_pol_sigma_r2"/>
</dbReference>
<evidence type="ECO:0000313" key="8">
    <source>
        <dbReference type="EMBL" id="GAA4442096.1"/>
    </source>
</evidence>
<accession>A0ABP8M0T2</accession>
<dbReference type="RefSeq" id="WP_345030275.1">
    <property type="nucleotide sequence ID" value="NZ_BAABEY010000026.1"/>
</dbReference>
<comment type="similarity">
    <text evidence="1">Belongs to the sigma-70 factor family. ECF subfamily.</text>
</comment>
<evidence type="ECO:0000256" key="4">
    <source>
        <dbReference type="ARBA" id="ARBA00023125"/>
    </source>
</evidence>
<evidence type="ECO:0000259" key="7">
    <source>
        <dbReference type="Pfam" id="PF04545"/>
    </source>
</evidence>
<evidence type="ECO:0000313" key="9">
    <source>
        <dbReference type="Proteomes" id="UP001501508"/>
    </source>
</evidence>
<dbReference type="Gene3D" id="1.10.1740.10">
    <property type="match status" value="1"/>
</dbReference>
<keyword evidence="4" id="KW-0238">DNA-binding</keyword>
<evidence type="ECO:0000256" key="1">
    <source>
        <dbReference type="ARBA" id="ARBA00010641"/>
    </source>
</evidence>
<evidence type="ECO:0000256" key="2">
    <source>
        <dbReference type="ARBA" id="ARBA00023015"/>
    </source>
</evidence>
<keyword evidence="5" id="KW-0804">Transcription</keyword>
<feature type="domain" description="RNA polymerase sigma-70 region 4" evidence="7">
    <location>
        <begin position="130"/>
        <end position="175"/>
    </location>
</feature>
<dbReference type="InterPro" id="IPR036388">
    <property type="entry name" value="WH-like_DNA-bd_sf"/>
</dbReference>
<name>A0ABP8M0T2_9BACT</name>
<reference evidence="9" key="1">
    <citation type="journal article" date="2019" name="Int. J. Syst. Evol. Microbiol.">
        <title>The Global Catalogue of Microorganisms (GCM) 10K type strain sequencing project: providing services to taxonomists for standard genome sequencing and annotation.</title>
        <authorList>
            <consortium name="The Broad Institute Genomics Platform"/>
            <consortium name="The Broad Institute Genome Sequencing Center for Infectious Disease"/>
            <person name="Wu L."/>
            <person name="Ma J."/>
        </authorList>
    </citation>
    <scope>NUCLEOTIDE SEQUENCE [LARGE SCALE GENOMIC DNA]</scope>
    <source>
        <strain evidence="9">JCM 31920</strain>
    </source>
</reference>
<evidence type="ECO:0000259" key="6">
    <source>
        <dbReference type="Pfam" id="PF04542"/>
    </source>
</evidence>
<dbReference type="InterPro" id="IPR014284">
    <property type="entry name" value="RNA_pol_sigma-70_dom"/>
</dbReference>
<comment type="caution">
    <text evidence="8">The sequence shown here is derived from an EMBL/GenBank/DDBJ whole genome shotgun (WGS) entry which is preliminary data.</text>
</comment>
<dbReference type="PANTHER" id="PTHR43133:SF62">
    <property type="entry name" value="RNA POLYMERASE SIGMA FACTOR SIGZ"/>
    <property type="match status" value="1"/>
</dbReference>
<dbReference type="EMBL" id="BAABEY010000026">
    <property type="protein sequence ID" value="GAA4442096.1"/>
    <property type="molecule type" value="Genomic_DNA"/>
</dbReference>
<organism evidence="8 9">
    <name type="scientific">Ravibacter arvi</name>
    <dbReference type="NCBI Taxonomy" id="2051041"/>
    <lineage>
        <taxon>Bacteria</taxon>
        <taxon>Pseudomonadati</taxon>
        <taxon>Bacteroidota</taxon>
        <taxon>Cytophagia</taxon>
        <taxon>Cytophagales</taxon>
        <taxon>Spirosomataceae</taxon>
        <taxon>Ravibacter</taxon>
    </lineage>
</organism>